<reference evidence="3" key="1">
    <citation type="submission" date="2016-06" db="EMBL/GenBank/DDBJ databases">
        <title>Parallel loss of symbiosis genes in relatives of nitrogen-fixing non-legume Parasponia.</title>
        <authorList>
            <person name="Van Velzen R."/>
            <person name="Holmer R."/>
            <person name="Bu F."/>
            <person name="Rutten L."/>
            <person name="Van Zeijl A."/>
            <person name="Liu W."/>
            <person name="Santuari L."/>
            <person name="Cao Q."/>
            <person name="Sharma T."/>
            <person name="Shen D."/>
            <person name="Roswanjaya Y."/>
            <person name="Wardhani T."/>
            <person name="Kalhor M.S."/>
            <person name="Jansen J."/>
            <person name="Van den Hoogen J."/>
            <person name="Gungor B."/>
            <person name="Hartog M."/>
            <person name="Hontelez J."/>
            <person name="Verver J."/>
            <person name="Yang W.-C."/>
            <person name="Schijlen E."/>
            <person name="Repin R."/>
            <person name="Schilthuizen M."/>
            <person name="Schranz E."/>
            <person name="Heidstra R."/>
            <person name="Miyata K."/>
            <person name="Fedorova E."/>
            <person name="Kohlen W."/>
            <person name="Bisseling T."/>
            <person name="Smit S."/>
            <person name="Geurts R."/>
        </authorList>
    </citation>
    <scope>NUCLEOTIDE SEQUENCE [LARGE SCALE GENOMIC DNA]</scope>
    <source>
        <strain evidence="3">cv. WU1-14</strain>
    </source>
</reference>
<organism evidence="2 3">
    <name type="scientific">Parasponia andersonii</name>
    <name type="common">Sponia andersonii</name>
    <dbReference type="NCBI Taxonomy" id="3476"/>
    <lineage>
        <taxon>Eukaryota</taxon>
        <taxon>Viridiplantae</taxon>
        <taxon>Streptophyta</taxon>
        <taxon>Embryophyta</taxon>
        <taxon>Tracheophyta</taxon>
        <taxon>Spermatophyta</taxon>
        <taxon>Magnoliopsida</taxon>
        <taxon>eudicotyledons</taxon>
        <taxon>Gunneridae</taxon>
        <taxon>Pentapetalae</taxon>
        <taxon>rosids</taxon>
        <taxon>fabids</taxon>
        <taxon>Rosales</taxon>
        <taxon>Cannabaceae</taxon>
        <taxon>Parasponia</taxon>
    </lineage>
</organism>
<dbReference type="EMBL" id="JXTB01000399">
    <property type="protein sequence ID" value="PON42125.1"/>
    <property type="molecule type" value="Genomic_DNA"/>
</dbReference>
<protein>
    <submittedName>
        <fullName evidence="2">Uncharacterized protein</fullName>
    </submittedName>
</protein>
<name>A0A2P5B027_PARAD</name>
<proteinExistence type="predicted"/>
<evidence type="ECO:0000313" key="3">
    <source>
        <dbReference type="Proteomes" id="UP000237105"/>
    </source>
</evidence>
<sequence>MNLTPPVSPHFNIRRNRSGPVKIPPPTRFFNHRSAVQPPFSTPSASGVSSHCHQSTPSDYLLKFISGEEATSSIETEAAGTQGDQDRFITQGFYISIGPGFVAGFWGVFGTSMLNTISRYSSIKFLNNVRDWILVKAAMHIRRS</sequence>
<gene>
    <name evidence="2" type="ORF">PanWU01x14_284320</name>
</gene>
<feature type="compositionally biased region" description="Polar residues" evidence="1">
    <location>
        <begin position="42"/>
        <end position="53"/>
    </location>
</feature>
<evidence type="ECO:0000256" key="1">
    <source>
        <dbReference type="SAM" id="MobiDB-lite"/>
    </source>
</evidence>
<evidence type="ECO:0000313" key="2">
    <source>
        <dbReference type="EMBL" id="PON42125.1"/>
    </source>
</evidence>
<feature type="region of interest" description="Disordered" evidence="1">
    <location>
        <begin position="1"/>
        <end position="53"/>
    </location>
</feature>
<dbReference type="Proteomes" id="UP000237105">
    <property type="component" value="Unassembled WGS sequence"/>
</dbReference>
<dbReference type="AlphaFoldDB" id="A0A2P5B027"/>
<comment type="caution">
    <text evidence="2">The sequence shown here is derived from an EMBL/GenBank/DDBJ whole genome shotgun (WGS) entry which is preliminary data.</text>
</comment>
<keyword evidence="3" id="KW-1185">Reference proteome</keyword>
<accession>A0A2P5B027</accession>